<evidence type="ECO:0000313" key="2">
    <source>
        <dbReference type="Proteomes" id="UP000754883"/>
    </source>
</evidence>
<protein>
    <submittedName>
        <fullName evidence="1">Uncharacterized protein</fullName>
    </submittedName>
</protein>
<gene>
    <name evidence="1" type="ORF">CBYS24578_00011147</name>
</gene>
<proteinExistence type="predicted"/>
<organism evidence="1 2">
    <name type="scientific">Clonostachys byssicola</name>
    <dbReference type="NCBI Taxonomy" id="160290"/>
    <lineage>
        <taxon>Eukaryota</taxon>
        <taxon>Fungi</taxon>
        <taxon>Dikarya</taxon>
        <taxon>Ascomycota</taxon>
        <taxon>Pezizomycotina</taxon>
        <taxon>Sordariomycetes</taxon>
        <taxon>Hypocreomycetidae</taxon>
        <taxon>Hypocreales</taxon>
        <taxon>Bionectriaceae</taxon>
        <taxon>Clonostachys</taxon>
    </lineage>
</organism>
<reference evidence="1 2" key="2">
    <citation type="submission" date="2021-10" db="EMBL/GenBank/DDBJ databases">
        <authorList>
            <person name="Piombo E."/>
        </authorList>
    </citation>
    <scope>NUCLEOTIDE SEQUENCE [LARGE SCALE GENOMIC DNA]</scope>
</reference>
<dbReference type="EMBL" id="CABFNO020001350">
    <property type="protein sequence ID" value="CAG9982873.1"/>
    <property type="molecule type" value="Genomic_DNA"/>
</dbReference>
<comment type="caution">
    <text evidence="1">The sequence shown here is derived from an EMBL/GenBank/DDBJ whole genome shotgun (WGS) entry which is preliminary data.</text>
</comment>
<name>A0A9N9UC75_9HYPO</name>
<evidence type="ECO:0000313" key="1">
    <source>
        <dbReference type="EMBL" id="CAG9982873.1"/>
    </source>
</evidence>
<accession>A0A9N9UC75</accession>
<dbReference type="Proteomes" id="UP000754883">
    <property type="component" value="Unassembled WGS sequence"/>
</dbReference>
<reference evidence="2" key="1">
    <citation type="submission" date="2019-06" db="EMBL/GenBank/DDBJ databases">
        <authorList>
            <person name="Broberg M."/>
        </authorList>
    </citation>
    <scope>NUCLEOTIDE SEQUENCE [LARGE SCALE GENOMIC DNA]</scope>
</reference>
<keyword evidence="2" id="KW-1185">Reference proteome</keyword>
<dbReference type="AlphaFoldDB" id="A0A9N9UC75"/>
<sequence>MSRAAACVPNELRTSMPSSLQLKSLPKLQTMDLSTWNRHGLIVKPAMEFAYLMAQIQIVQGQILDPKEQQTVRLFVSVFSNVVFRADDDYQIIPQLAPDEQRRKACDFAIEYTTDEYAQQILCFVEAKRPIINRGLKSWLLKTKPSATVKSILRCTLTLISFTPAHLSEPIFGAGRLKEIRLKKVIDFK</sequence>